<dbReference type="Gene3D" id="3.30.70.100">
    <property type="match status" value="1"/>
</dbReference>
<feature type="transmembrane region" description="Helical" evidence="7">
    <location>
        <begin position="460"/>
        <end position="481"/>
    </location>
</feature>
<evidence type="ECO:0000313" key="10">
    <source>
        <dbReference type="EMBL" id="MBY6217345.1"/>
    </source>
</evidence>
<dbReference type="Pfam" id="PF00924">
    <property type="entry name" value="MS_channel_2nd"/>
    <property type="match status" value="1"/>
</dbReference>
<keyword evidence="3" id="KW-1003">Cell membrane</keyword>
<dbReference type="PANTHER" id="PTHR30347:SF1">
    <property type="entry name" value="MECHANOSENSITIVE CHANNEL MSCK"/>
    <property type="match status" value="1"/>
</dbReference>
<dbReference type="InterPro" id="IPR049278">
    <property type="entry name" value="MS_channel_C"/>
</dbReference>
<dbReference type="EMBL" id="JAHVKP010000001">
    <property type="protein sequence ID" value="MBY6217345.1"/>
    <property type="molecule type" value="Genomic_DNA"/>
</dbReference>
<dbReference type="PROSITE" id="PS01246">
    <property type="entry name" value="UPF0003"/>
    <property type="match status" value="1"/>
</dbReference>
<keyword evidence="4 7" id="KW-0812">Transmembrane</keyword>
<dbReference type="InterPro" id="IPR006685">
    <property type="entry name" value="MscS_channel_2nd"/>
</dbReference>
<reference evidence="10" key="1">
    <citation type="submission" date="2021-06" db="EMBL/GenBank/DDBJ databases">
        <title>50 bacteria genomes isolated from Dapeng, Shenzhen, China.</title>
        <authorList>
            <person name="Zheng W."/>
            <person name="Yu S."/>
            <person name="Huang Y."/>
        </authorList>
    </citation>
    <scope>NUCLEOTIDE SEQUENCE</scope>
    <source>
        <strain evidence="10">DP4N28-2</strain>
    </source>
</reference>
<gene>
    <name evidence="10" type="ORF">KUV31_03210</name>
</gene>
<dbReference type="AlphaFoldDB" id="A0A9Q3XCZ7"/>
<sequence length="767" mass="82600">MFLVAPAWAQTSPSTLVPQWNERSEEAREVLRSGLKGTATEKIARLEEIRTEIAAQRDRALALSRSQPFEAQVVEGKLGLLGAVPEGGESDFAAAKRTELEEELYRLRAPQRALEDSYLRSVATVALLDDEIEELKSQLLLRRGQTPLAPSSWGAFLSEASTKLSSMGRPAPGLESVEVGSRVPILLISIVVVLIGLAIATLGRRRVSVALEKRYDPDSAPAKASGIAVLRDIGALAMVLVGLGVIALASMLLVGLYAALQALPLLVLAVGTPVLIAHWLGMIIFAPRKAALRLADLGDKGSRRAVWLMAAIGFALGLETLVEYVEDASPFSPTAEAVAPFLNMLLLGGALFGLARTIERYRSRLPADPVADEVGDEDERFFRSKIDWSAIVTGAMKISAVAAVLLSVTGFGPLARFAIMPMIESLAVITLLVVIYLRIAELLQQLRPLDFTKSKNALTGAKFVLALVFICIAAPIIAVFWGVRPAEIGDFVVLLRDGVTIGGTTISIGTVFVFIGVFILGYVITRWIQRALQTMLLTRLDMDDGTKSAIVTGIGYIGVMLAFVAAVGAAGIDLSNLAIIFGALSVGIGFGLQSIVSNFVSGIIMLVERPIKEGDSIEVGGYAGIVDKISVRATRIQSFDHDDVIIPNSELIAGTVRNRTLTDRMTRIECSVGIAYDADVHKAFDILYEVAKSHERMVADPPPNVVMEQLGDSALMLRLYCFIDEVGKGITVRSEMYVEIVRRFAEAGIAIPFPQRDIHMIGKGEAE</sequence>
<dbReference type="Gene3D" id="2.30.30.60">
    <property type="match status" value="1"/>
</dbReference>
<keyword evidence="5 7" id="KW-1133">Transmembrane helix</keyword>
<dbReference type="InterPro" id="IPR006686">
    <property type="entry name" value="MscS_channel_CS"/>
</dbReference>
<dbReference type="InterPro" id="IPR010920">
    <property type="entry name" value="LSM_dom_sf"/>
</dbReference>
<evidence type="ECO:0000259" key="8">
    <source>
        <dbReference type="Pfam" id="PF00924"/>
    </source>
</evidence>
<dbReference type="InterPro" id="IPR023408">
    <property type="entry name" value="MscS_beta-dom_sf"/>
</dbReference>
<feature type="transmembrane region" description="Helical" evidence="7">
    <location>
        <begin position="265"/>
        <end position="285"/>
    </location>
</feature>
<feature type="transmembrane region" description="Helical" evidence="7">
    <location>
        <begin position="501"/>
        <end position="528"/>
    </location>
</feature>
<dbReference type="GO" id="GO:0005886">
    <property type="term" value="C:plasma membrane"/>
    <property type="evidence" value="ECO:0007669"/>
    <property type="project" value="UniProtKB-SubCell"/>
</dbReference>
<feature type="domain" description="Mechanosensitive ion channel MscS C-terminal" evidence="9">
    <location>
        <begin position="668"/>
        <end position="751"/>
    </location>
</feature>
<evidence type="ECO:0000313" key="11">
    <source>
        <dbReference type="Proteomes" id="UP000824927"/>
    </source>
</evidence>
<comment type="similarity">
    <text evidence="2">Belongs to the MscS (TC 1.A.23) family.</text>
</comment>
<comment type="caution">
    <text evidence="10">The sequence shown here is derived from an EMBL/GenBank/DDBJ whole genome shotgun (WGS) entry which is preliminary data.</text>
</comment>
<dbReference type="RefSeq" id="WP_222404483.1">
    <property type="nucleotide sequence ID" value="NZ_JAHVKP010000001.1"/>
</dbReference>
<proteinExistence type="inferred from homology"/>
<protein>
    <submittedName>
        <fullName evidence="10">Mechanosensitive ion channel</fullName>
    </submittedName>
</protein>
<accession>A0A9Q3XCZ7</accession>
<feature type="domain" description="Mechanosensitive ion channel MscS" evidence="8">
    <location>
        <begin position="595"/>
        <end position="659"/>
    </location>
</feature>
<comment type="subcellular location">
    <subcellularLocation>
        <location evidence="1">Cell membrane</location>
        <topology evidence="1">Multi-pass membrane protein</topology>
    </subcellularLocation>
</comment>
<dbReference type="InterPro" id="IPR052702">
    <property type="entry name" value="MscS-like_channel"/>
</dbReference>
<evidence type="ECO:0000256" key="4">
    <source>
        <dbReference type="ARBA" id="ARBA00022692"/>
    </source>
</evidence>
<feature type="transmembrane region" description="Helical" evidence="7">
    <location>
        <begin position="183"/>
        <end position="203"/>
    </location>
</feature>
<feature type="transmembrane region" description="Helical" evidence="7">
    <location>
        <begin position="549"/>
        <end position="572"/>
    </location>
</feature>
<dbReference type="GO" id="GO:0008381">
    <property type="term" value="F:mechanosensitive monoatomic ion channel activity"/>
    <property type="evidence" value="ECO:0007669"/>
    <property type="project" value="UniProtKB-ARBA"/>
</dbReference>
<name>A0A9Q3XCZ7_9SPHN</name>
<dbReference type="Proteomes" id="UP000824927">
    <property type="component" value="Unassembled WGS sequence"/>
</dbReference>
<evidence type="ECO:0000256" key="1">
    <source>
        <dbReference type="ARBA" id="ARBA00004651"/>
    </source>
</evidence>
<feature type="transmembrane region" description="Helical" evidence="7">
    <location>
        <begin position="578"/>
        <end position="607"/>
    </location>
</feature>
<dbReference type="InterPro" id="IPR011066">
    <property type="entry name" value="MscS_channel_C_sf"/>
</dbReference>
<feature type="transmembrane region" description="Helical" evidence="7">
    <location>
        <begin position="390"/>
        <end position="411"/>
    </location>
</feature>
<evidence type="ECO:0000256" key="6">
    <source>
        <dbReference type="ARBA" id="ARBA00023136"/>
    </source>
</evidence>
<evidence type="ECO:0000256" key="7">
    <source>
        <dbReference type="SAM" id="Phobius"/>
    </source>
</evidence>
<feature type="transmembrane region" description="Helical" evidence="7">
    <location>
        <begin position="337"/>
        <end position="355"/>
    </location>
</feature>
<evidence type="ECO:0000256" key="5">
    <source>
        <dbReference type="ARBA" id="ARBA00022989"/>
    </source>
</evidence>
<dbReference type="InterPro" id="IPR011014">
    <property type="entry name" value="MscS_channel_TM-2"/>
</dbReference>
<dbReference type="SUPFAM" id="SSF50182">
    <property type="entry name" value="Sm-like ribonucleoproteins"/>
    <property type="match status" value="1"/>
</dbReference>
<evidence type="ECO:0000256" key="3">
    <source>
        <dbReference type="ARBA" id="ARBA00022475"/>
    </source>
</evidence>
<dbReference type="SUPFAM" id="SSF82689">
    <property type="entry name" value="Mechanosensitive channel protein MscS (YggB), C-terminal domain"/>
    <property type="match status" value="1"/>
</dbReference>
<feature type="transmembrane region" description="Helical" evidence="7">
    <location>
        <begin position="305"/>
        <end position="325"/>
    </location>
</feature>
<dbReference type="Gene3D" id="1.10.287.1260">
    <property type="match status" value="1"/>
</dbReference>
<dbReference type="SUPFAM" id="SSF82861">
    <property type="entry name" value="Mechanosensitive channel protein MscS (YggB), transmembrane region"/>
    <property type="match status" value="1"/>
</dbReference>
<evidence type="ECO:0000259" key="9">
    <source>
        <dbReference type="Pfam" id="PF21082"/>
    </source>
</evidence>
<feature type="transmembrane region" description="Helical" evidence="7">
    <location>
        <begin position="417"/>
        <end position="439"/>
    </location>
</feature>
<organism evidence="10 11">
    <name type="scientific">Qipengyuania aquimaris</name>
    <dbReference type="NCBI Taxonomy" id="255984"/>
    <lineage>
        <taxon>Bacteria</taxon>
        <taxon>Pseudomonadati</taxon>
        <taxon>Pseudomonadota</taxon>
        <taxon>Alphaproteobacteria</taxon>
        <taxon>Sphingomonadales</taxon>
        <taxon>Erythrobacteraceae</taxon>
        <taxon>Qipengyuania</taxon>
    </lineage>
</organism>
<keyword evidence="6 7" id="KW-0472">Membrane</keyword>
<feature type="transmembrane region" description="Helical" evidence="7">
    <location>
        <begin position="233"/>
        <end position="259"/>
    </location>
</feature>
<dbReference type="Pfam" id="PF21082">
    <property type="entry name" value="MS_channel_3rd"/>
    <property type="match status" value="1"/>
</dbReference>
<dbReference type="PANTHER" id="PTHR30347">
    <property type="entry name" value="POTASSIUM CHANNEL RELATED"/>
    <property type="match status" value="1"/>
</dbReference>
<evidence type="ECO:0000256" key="2">
    <source>
        <dbReference type="ARBA" id="ARBA00008017"/>
    </source>
</evidence>